<feature type="domain" description="Homeobox" evidence="6">
    <location>
        <begin position="272"/>
        <end position="324"/>
    </location>
</feature>
<dbReference type="InterPro" id="IPR001356">
    <property type="entry name" value="HD"/>
</dbReference>
<protein>
    <submittedName>
        <fullName evidence="7">Homeobox protein Meis1-like protein</fullName>
    </submittedName>
</protein>
<dbReference type="AlphaFoldDB" id="A0AAD3N9B2"/>
<evidence type="ECO:0000259" key="6">
    <source>
        <dbReference type="PROSITE" id="PS50071"/>
    </source>
</evidence>
<evidence type="ECO:0000313" key="7">
    <source>
        <dbReference type="EMBL" id="GLD67702.1"/>
    </source>
</evidence>
<dbReference type="Gene3D" id="1.10.10.60">
    <property type="entry name" value="Homeodomain-like"/>
    <property type="match status" value="1"/>
</dbReference>
<dbReference type="InterPro" id="IPR009057">
    <property type="entry name" value="Homeodomain-like_sf"/>
</dbReference>
<keyword evidence="1 4" id="KW-0238">DNA-binding</keyword>
<comment type="caution">
    <text evidence="7">The sequence shown here is derived from an EMBL/GenBank/DDBJ whole genome shotgun (WGS) entry which is preliminary data.</text>
</comment>
<dbReference type="SUPFAM" id="SSF46689">
    <property type="entry name" value="Homeodomain-like"/>
    <property type="match status" value="1"/>
</dbReference>
<dbReference type="PROSITE" id="PS50071">
    <property type="entry name" value="HOMEOBOX_2"/>
    <property type="match status" value="1"/>
</dbReference>
<comment type="subcellular location">
    <subcellularLocation>
        <location evidence="4">Nucleus</location>
    </subcellularLocation>
</comment>
<reference evidence="7" key="1">
    <citation type="submission" date="2022-08" db="EMBL/GenBank/DDBJ databases">
        <title>Genome sequencing of akame (Lates japonicus).</title>
        <authorList>
            <person name="Hashiguchi Y."/>
            <person name="Takahashi H."/>
        </authorList>
    </citation>
    <scope>NUCLEOTIDE SEQUENCE</scope>
    <source>
        <strain evidence="7">Kochi</strain>
    </source>
</reference>
<feature type="compositionally biased region" description="Low complexity" evidence="5">
    <location>
        <begin position="229"/>
        <end position="243"/>
    </location>
</feature>
<dbReference type="GO" id="GO:0006355">
    <property type="term" value="P:regulation of DNA-templated transcription"/>
    <property type="evidence" value="ECO:0007669"/>
    <property type="project" value="InterPro"/>
</dbReference>
<keyword evidence="3 4" id="KW-0539">Nucleus</keyword>
<dbReference type="Pfam" id="PF05920">
    <property type="entry name" value="Homeobox_KN"/>
    <property type="match status" value="1"/>
</dbReference>
<accession>A0AAD3N9B2</accession>
<evidence type="ECO:0000256" key="3">
    <source>
        <dbReference type="ARBA" id="ARBA00023242"/>
    </source>
</evidence>
<dbReference type="GO" id="GO:0003677">
    <property type="term" value="F:DNA binding"/>
    <property type="evidence" value="ECO:0007669"/>
    <property type="project" value="UniProtKB-UniRule"/>
</dbReference>
<sequence length="324" mass="34863">MGTGRVLLGGRGDFCSCSQRQKATPVIVFSPPAVVSTLFYHHHSRAAQNVEMTPGLVRRLWSSVGSGLVPGRQGGGASRQQVIAPLGARQLTVRRARRAGHHTRRICLSVCVHAHAVLQLPLASATVPGRLVALPFLCIPCPGVDPELYELTTAKLDPSSSGSRVADAFARLMSTMEKTSTSTRKPKKDENLSEEAAKVIAGLPDLSFMQAKISWSRDPDDAVSIRSAGTPGPSSGGHTSHSGDNSSEQGDCLDNGMASPSTGDDDDPDRDKLHNKKRGIFPKVATNILRAWLFQHLTHPYPSPEQKKQLTQDTGLTILQVNNW</sequence>
<name>A0AAD3N9B2_LATJO</name>
<dbReference type="PANTHER" id="PTHR11850">
    <property type="entry name" value="HOMEOBOX PROTEIN TRANSCRIPTION FACTORS"/>
    <property type="match status" value="1"/>
</dbReference>
<evidence type="ECO:0000256" key="5">
    <source>
        <dbReference type="SAM" id="MobiDB-lite"/>
    </source>
</evidence>
<organism evidence="7 8">
    <name type="scientific">Lates japonicus</name>
    <name type="common">Japanese lates</name>
    <dbReference type="NCBI Taxonomy" id="270547"/>
    <lineage>
        <taxon>Eukaryota</taxon>
        <taxon>Metazoa</taxon>
        <taxon>Chordata</taxon>
        <taxon>Craniata</taxon>
        <taxon>Vertebrata</taxon>
        <taxon>Euteleostomi</taxon>
        <taxon>Actinopterygii</taxon>
        <taxon>Neopterygii</taxon>
        <taxon>Teleostei</taxon>
        <taxon>Neoteleostei</taxon>
        <taxon>Acanthomorphata</taxon>
        <taxon>Carangaria</taxon>
        <taxon>Carangaria incertae sedis</taxon>
        <taxon>Centropomidae</taxon>
        <taxon>Lates</taxon>
    </lineage>
</organism>
<feature type="region of interest" description="Disordered" evidence="5">
    <location>
        <begin position="219"/>
        <end position="278"/>
    </location>
</feature>
<proteinExistence type="predicted"/>
<dbReference type="CDD" id="cd00086">
    <property type="entry name" value="homeodomain"/>
    <property type="match status" value="1"/>
</dbReference>
<evidence type="ECO:0000256" key="2">
    <source>
        <dbReference type="ARBA" id="ARBA00023155"/>
    </source>
</evidence>
<gene>
    <name evidence="7" type="ORF">AKAME5_001903200</name>
</gene>
<dbReference type="Proteomes" id="UP001279410">
    <property type="component" value="Unassembled WGS sequence"/>
</dbReference>
<evidence type="ECO:0000256" key="1">
    <source>
        <dbReference type="ARBA" id="ARBA00023125"/>
    </source>
</evidence>
<evidence type="ECO:0000313" key="8">
    <source>
        <dbReference type="Proteomes" id="UP001279410"/>
    </source>
</evidence>
<keyword evidence="8" id="KW-1185">Reference proteome</keyword>
<keyword evidence="2 4" id="KW-0371">Homeobox</keyword>
<dbReference type="InterPro" id="IPR008422">
    <property type="entry name" value="KN_HD"/>
</dbReference>
<evidence type="ECO:0000256" key="4">
    <source>
        <dbReference type="PROSITE-ProRule" id="PRU00108"/>
    </source>
</evidence>
<dbReference type="InterPro" id="IPR050224">
    <property type="entry name" value="TALE_homeobox"/>
</dbReference>
<dbReference type="GO" id="GO:0005634">
    <property type="term" value="C:nucleus"/>
    <property type="evidence" value="ECO:0007669"/>
    <property type="project" value="UniProtKB-SubCell"/>
</dbReference>
<dbReference type="EMBL" id="BRZM01000117">
    <property type="protein sequence ID" value="GLD67702.1"/>
    <property type="molecule type" value="Genomic_DNA"/>
</dbReference>